<evidence type="ECO:0000313" key="4">
    <source>
        <dbReference type="Proteomes" id="UP000076404"/>
    </source>
</evidence>
<dbReference type="Proteomes" id="UP000076404">
    <property type="component" value="Chromosome"/>
</dbReference>
<dbReference type="InterPro" id="IPR003423">
    <property type="entry name" value="OMP_efflux"/>
</dbReference>
<sequence>MSAIRVLPTVAVATLLLAAGAPSPLQAQSTLGLPEALAVARQSGPLRKMTDARRQVGLGQVGESTQWMNPSIEWRRENLGSPLQPDIFATVYLPFDFSGRRLALRQAAAAGRQRVTADASADQRDAELTVARAWLRAASALGTLEIVTQQHDALREIARVDNERLREGLVSEAVGLRTSLEADRARVALVSARNEAIVARTELARLLGVSDTQLPLVAAIQAPTLPSAPDSATAVSAALTHRAEVRAREAAVQEAQRRLTAEHRGVLGEVQLQGGTKETGGFMTGQVGLAMPMPVFNRNSGARQRATGQLNEARVWRDDLLRVVQGGVLSALQHYREVQSAALDAGTFDARGADVARIARLSYREGHITLTELLDAERAAADAMQAQLRWAGDAWMARLELERSLGARLHADSPLDLPVLASTPSGR</sequence>
<proteinExistence type="inferred from homology"/>
<protein>
    <recommendedName>
        <fullName evidence="5">Transporter</fullName>
    </recommendedName>
</protein>
<dbReference type="Gene3D" id="1.20.1600.10">
    <property type="entry name" value="Outer membrane efflux proteins (OEP)"/>
    <property type="match status" value="1"/>
</dbReference>
<name>A0A143BLZ9_9BACT</name>
<keyword evidence="4" id="KW-1185">Reference proteome</keyword>
<gene>
    <name evidence="3" type="ORF">GEMMAAP_13440</name>
</gene>
<dbReference type="OrthoDB" id="6716807at2"/>
<evidence type="ECO:0008006" key="5">
    <source>
        <dbReference type="Google" id="ProtNLM"/>
    </source>
</evidence>
<dbReference type="GO" id="GO:0015562">
    <property type="term" value="F:efflux transmembrane transporter activity"/>
    <property type="evidence" value="ECO:0007669"/>
    <property type="project" value="InterPro"/>
</dbReference>
<dbReference type="STRING" id="1379270.GEMMAAP_13440"/>
<organism evidence="3 4">
    <name type="scientific">Gemmatimonas phototrophica</name>
    <dbReference type="NCBI Taxonomy" id="1379270"/>
    <lineage>
        <taxon>Bacteria</taxon>
        <taxon>Pseudomonadati</taxon>
        <taxon>Gemmatimonadota</taxon>
        <taxon>Gemmatimonadia</taxon>
        <taxon>Gemmatimonadales</taxon>
        <taxon>Gemmatimonadaceae</taxon>
        <taxon>Gemmatimonas</taxon>
    </lineage>
</organism>
<feature type="chain" id="PRO_5007506869" description="Transporter" evidence="2">
    <location>
        <begin position="28"/>
        <end position="427"/>
    </location>
</feature>
<dbReference type="EMBL" id="CP011454">
    <property type="protein sequence ID" value="AMW05542.1"/>
    <property type="molecule type" value="Genomic_DNA"/>
</dbReference>
<evidence type="ECO:0000256" key="2">
    <source>
        <dbReference type="SAM" id="SignalP"/>
    </source>
</evidence>
<evidence type="ECO:0000313" key="3">
    <source>
        <dbReference type="EMBL" id="AMW05542.1"/>
    </source>
</evidence>
<accession>A0A143BLZ9</accession>
<evidence type="ECO:0000256" key="1">
    <source>
        <dbReference type="ARBA" id="ARBA00007613"/>
    </source>
</evidence>
<reference evidence="3 4" key="1">
    <citation type="journal article" date="2014" name="Proc. Natl. Acad. Sci. U.S.A.">
        <title>Functional type 2 photosynthetic reaction centers found in the rare bacterial phylum Gemmatimonadetes.</title>
        <authorList>
            <person name="Zeng Y."/>
            <person name="Feng F."/>
            <person name="Medova H."/>
            <person name="Dean J."/>
            <person name="Koblizek M."/>
        </authorList>
    </citation>
    <scope>NUCLEOTIDE SEQUENCE [LARGE SCALE GENOMIC DNA]</scope>
    <source>
        <strain evidence="3 4">AP64</strain>
    </source>
</reference>
<keyword evidence="2" id="KW-0732">Signal</keyword>
<reference evidence="3 4" key="2">
    <citation type="journal article" date="2016" name="Environ. Microbiol. Rep.">
        <title>Metagenomic evidence for the presence of phototrophic Gemmatimonadetes bacteria in diverse environments.</title>
        <authorList>
            <person name="Zeng Y."/>
            <person name="Baumbach J."/>
            <person name="Barbosa E.G."/>
            <person name="Azevedo V."/>
            <person name="Zhang C."/>
            <person name="Koblizek M."/>
        </authorList>
    </citation>
    <scope>NUCLEOTIDE SEQUENCE [LARGE SCALE GENOMIC DNA]</scope>
    <source>
        <strain evidence="3 4">AP64</strain>
    </source>
</reference>
<dbReference type="SUPFAM" id="SSF56954">
    <property type="entry name" value="Outer membrane efflux proteins (OEP)"/>
    <property type="match status" value="1"/>
</dbReference>
<dbReference type="InterPro" id="IPR010131">
    <property type="entry name" value="MdtP/NodT-like"/>
</dbReference>
<dbReference type="AlphaFoldDB" id="A0A143BLZ9"/>
<dbReference type="KEGG" id="gph:GEMMAAP_13440"/>
<dbReference type="PANTHER" id="PTHR30203">
    <property type="entry name" value="OUTER MEMBRANE CATION EFFLUX PROTEIN"/>
    <property type="match status" value="1"/>
</dbReference>
<dbReference type="Pfam" id="PF02321">
    <property type="entry name" value="OEP"/>
    <property type="match status" value="1"/>
</dbReference>
<feature type="signal peptide" evidence="2">
    <location>
        <begin position="1"/>
        <end position="27"/>
    </location>
</feature>
<dbReference type="RefSeq" id="WP_026848763.1">
    <property type="nucleotide sequence ID" value="NZ_CP011454.1"/>
</dbReference>
<dbReference type="eggNOG" id="COG1538">
    <property type="taxonomic scope" value="Bacteria"/>
</dbReference>
<comment type="similarity">
    <text evidence="1">Belongs to the outer membrane factor (OMF) (TC 1.B.17) family.</text>
</comment>